<keyword evidence="2" id="KW-1185">Reference proteome</keyword>
<dbReference type="Proteomes" id="UP000831422">
    <property type="component" value="Plasmid pJNE5-1k"/>
</dbReference>
<dbReference type="EMBL" id="CP096125">
    <property type="protein sequence ID" value="UPO24955.1"/>
    <property type="molecule type" value="Genomic_DNA"/>
</dbReference>
<keyword evidence="1" id="KW-0614">Plasmid</keyword>
<name>A0ABY4JZX0_9GAMM</name>
<proteinExistence type="predicted"/>
<accession>A0ABY4JZX0</accession>
<dbReference type="RefSeq" id="WP_248104249.1">
    <property type="nucleotide sequence ID" value="NZ_CP096125.1"/>
</dbReference>
<reference evidence="1 2" key="1">
    <citation type="submission" date="2022-04" db="EMBL/GenBank/DDBJ databases">
        <title>Occurrence of NDM-1-producing Shewanella putrefaciens and Acinetobacter portensis in a dairy farm from China.</title>
        <authorList>
            <person name="Li R."/>
            <person name="Zhang L."/>
        </authorList>
    </citation>
    <scope>NUCLEOTIDE SEQUENCE [LARGE SCALE GENOMIC DNA]</scope>
    <source>
        <strain evidence="1 2">JNE5</strain>
        <plasmid evidence="1 2">pJNE5-1k</plasmid>
    </source>
</reference>
<protein>
    <submittedName>
        <fullName evidence="1">Uncharacterized protein</fullName>
    </submittedName>
</protein>
<evidence type="ECO:0000313" key="1">
    <source>
        <dbReference type="EMBL" id="UPO24955.1"/>
    </source>
</evidence>
<geneLocation type="plasmid" evidence="1 2">
    <name>pJNE5-1k</name>
</geneLocation>
<evidence type="ECO:0000313" key="2">
    <source>
        <dbReference type="Proteomes" id="UP000831422"/>
    </source>
</evidence>
<organism evidence="1 2">
    <name type="scientific">Acinetobacter portensis</name>
    <dbReference type="NCBI Taxonomy" id="1839785"/>
    <lineage>
        <taxon>Bacteria</taxon>
        <taxon>Pseudomonadati</taxon>
        <taxon>Pseudomonadota</taxon>
        <taxon>Gammaproteobacteria</taxon>
        <taxon>Moraxellales</taxon>
        <taxon>Moraxellaceae</taxon>
        <taxon>Acinetobacter</taxon>
    </lineage>
</organism>
<sequence length="98" mass="10936">MKNIDINQIVKDFKDLLGKQVSYSFCLGGTTYQSDGEVTSVVLNLHGDHEFSVDDGDYYSFSELTEFKILDSDPVADAFEALITDNKDFIDSLSKPTL</sequence>
<gene>
    <name evidence="1" type="ORF">MZO21_15075</name>
</gene>